<dbReference type="GO" id="GO:0030272">
    <property type="term" value="F:5-formyltetrahydrofolate cyclo-ligase activity"/>
    <property type="evidence" value="ECO:0007669"/>
    <property type="project" value="UniProtKB-EC"/>
</dbReference>
<keyword evidence="7" id="KW-0479">Metal-binding</keyword>
<feature type="binding site" evidence="6">
    <location>
        <begin position="13"/>
        <end position="17"/>
    </location>
    <ligand>
        <name>ATP</name>
        <dbReference type="ChEBI" id="CHEBI:30616"/>
    </ligand>
</feature>
<evidence type="ECO:0000313" key="10">
    <source>
        <dbReference type="EMBL" id="CAD8403133.1"/>
    </source>
</evidence>
<dbReference type="InterPro" id="IPR037171">
    <property type="entry name" value="NagB/RpiA_transferase-like"/>
</dbReference>
<sequence>MEGRSLEALRLAKRELRREIKQRLNSLSKLEISGQSSAVIRSLVSAPVFTQARSVSAYLSMEQEFCTDELVAALFEHSKRSYFPVVTDSKTCTMLMLEATSMNDLRSWSRSNWGIPEPPTDDPKRRNALDDDDLDLIIVPGVAFDSRGGRLGHGKGFYDRFLHRCRERRQAQSLPMPKTVALSLREQMVVEVPMSSDDVFLDHIEYQRNPKQAFLIDSVHKELEQEL</sequence>
<dbReference type="Pfam" id="PF01812">
    <property type="entry name" value="5-FTHF_cyc-lig"/>
    <property type="match status" value="1"/>
</dbReference>
<feature type="binding site" evidence="6">
    <location>
        <position position="59"/>
    </location>
    <ligand>
        <name>substrate</name>
    </ligand>
</feature>
<dbReference type="GO" id="GO:0035999">
    <property type="term" value="P:tetrahydrofolate interconversion"/>
    <property type="evidence" value="ECO:0007669"/>
    <property type="project" value="TreeGrafter"/>
</dbReference>
<dbReference type="SUPFAM" id="SSF100950">
    <property type="entry name" value="NagB/RpiA/CoA transferase-like"/>
    <property type="match status" value="1"/>
</dbReference>
<dbReference type="EMBL" id="HBEK01023995">
    <property type="protein sequence ID" value="CAD8403132.1"/>
    <property type="molecule type" value="Transcribed_RNA"/>
</dbReference>
<protein>
    <recommendedName>
        <fullName evidence="5 7">5-formyltetrahydrofolate cyclo-ligase</fullName>
        <ecNumber evidence="5 7">6.3.3.2</ecNumber>
    </recommendedName>
</protein>
<dbReference type="NCBIfam" id="TIGR02727">
    <property type="entry name" value="MTHFS_bact"/>
    <property type="match status" value="1"/>
</dbReference>
<reference evidence="9" key="1">
    <citation type="submission" date="2021-01" db="EMBL/GenBank/DDBJ databases">
        <authorList>
            <person name="Corre E."/>
            <person name="Pelletier E."/>
            <person name="Niang G."/>
            <person name="Scheremetjew M."/>
            <person name="Finn R."/>
            <person name="Kale V."/>
            <person name="Holt S."/>
            <person name="Cochrane G."/>
            <person name="Meng A."/>
            <person name="Brown T."/>
            <person name="Cohen L."/>
        </authorList>
    </citation>
    <scope>NUCLEOTIDE SEQUENCE</scope>
    <source>
        <strain evidence="9">UTEX LB 2760</strain>
    </source>
</reference>
<dbReference type="EC" id="6.3.3.2" evidence="5 7"/>
<organism evidence="9">
    <name type="scientific">Rhodosorus marinus</name>
    <dbReference type="NCBI Taxonomy" id="101924"/>
    <lineage>
        <taxon>Eukaryota</taxon>
        <taxon>Rhodophyta</taxon>
        <taxon>Stylonematophyceae</taxon>
        <taxon>Stylonematales</taxon>
        <taxon>Stylonemataceae</taxon>
        <taxon>Rhodosorus</taxon>
    </lineage>
</organism>
<dbReference type="PANTHER" id="PTHR23407:SF1">
    <property type="entry name" value="5-FORMYLTETRAHYDROFOLATE CYCLO-LIGASE"/>
    <property type="match status" value="1"/>
</dbReference>
<dbReference type="PANTHER" id="PTHR23407">
    <property type="entry name" value="ATPASE INHIBITOR/5-FORMYLTETRAHYDROFOLATE CYCLO-LIGASE"/>
    <property type="match status" value="1"/>
</dbReference>
<feature type="binding site" evidence="6">
    <location>
        <position position="64"/>
    </location>
    <ligand>
        <name>substrate</name>
    </ligand>
</feature>
<evidence type="ECO:0000256" key="5">
    <source>
        <dbReference type="ARBA" id="ARBA00038966"/>
    </source>
</evidence>
<comment type="catalytic activity">
    <reaction evidence="4 7">
        <text>(6S)-5-formyl-5,6,7,8-tetrahydrofolate + ATP = (6R)-5,10-methenyltetrahydrofolate + ADP + phosphate</text>
        <dbReference type="Rhea" id="RHEA:10488"/>
        <dbReference type="ChEBI" id="CHEBI:30616"/>
        <dbReference type="ChEBI" id="CHEBI:43474"/>
        <dbReference type="ChEBI" id="CHEBI:57455"/>
        <dbReference type="ChEBI" id="CHEBI:57457"/>
        <dbReference type="ChEBI" id="CHEBI:456216"/>
        <dbReference type="EC" id="6.3.3.2"/>
    </reaction>
</comment>
<keyword evidence="2 6" id="KW-0547">Nucleotide-binding</keyword>
<evidence type="ECO:0000256" key="7">
    <source>
        <dbReference type="RuleBase" id="RU361279"/>
    </source>
</evidence>
<dbReference type="PIRSF" id="PIRSF006806">
    <property type="entry name" value="FTHF_cligase"/>
    <property type="match status" value="1"/>
</dbReference>
<keyword evidence="8" id="KW-0175">Coiled coil</keyword>
<feature type="binding site" evidence="6">
    <location>
        <begin position="150"/>
        <end position="158"/>
    </location>
    <ligand>
        <name>ATP</name>
        <dbReference type="ChEBI" id="CHEBI:30616"/>
    </ligand>
</feature>
<dbReference type="Gene3D" id="3.40.50.10420">
    <property type="entry name" value="NagB/RpiA/CoA transferase-like"/>
    <property type="match status" value="1"/>
</dbReference>
<evidence type="ECO:0000256" key="1">
    <source>
        <dbReference type="ARBA" id="ARBA00010638"/>
    </source>
</evidence>
<comment type="cofactor">
    <cofactor evidence="7">
        <name>Mg(2+)</name>
        <dbReference type="ChEBI" id="CHEBI:18420"/>
    </cofactor>
</comment>
<dbReference type="GO" id="GO:0005524">
    <property type="term" value="F:ATP binding"/>
    <property type="evidence" value="ECO:0007669"/>
    <property type="project" value="UniProtKB-KW"/>
</dbReference>
<proteinExistence type="inferred from homology"/>
<feature type="coiled-coil region" evidence="8">
    <location>
        <begin position="6"/>
        <end position="33"/>
    </location>
</feature>
<dbReference type="EMBL" id="HBEK01023996">
    <property type="protein sequence ID" value="CAD8403133.1"/>
    <property type="molecule type" value="Transcribed_RNA"/>
</dbReference>
<evidence type="ECO:0000256" key="2">
    <source>
        <dbReference type="ARBA" id="ARBA00022741"/>
    </source>
</evidence>
<accession>A0A6T6NWT9</accession>
<dbReference type="AlphaFoldDB" id="A0A6T6NWT9"/>
<comment type="similarity">
    <text evidence="1 7">Belongs to the 5-formyltetrahydrofolate cyclo-ligase family.</text>
</comment>
<name>A0A6T6NWT9_9RHOD</name>
<evidence type="ECO:0000256" key="8">
    <source>
        <dbReference type="SAM" id="Coils"/>
    </source>
</evidence>
<dbReference type="InterPro" id="IPR002698">
    <property type="entry name" value="FTHF_cligase"/>
</dbReference>
<dbReference type="InterPro" id="IPR024185">
    <property type="entry name" value="FTHF_cligase-like_sf"/>
</dbReference>
<evidence type="ECO:0000256" key="6">
    <source>
        <dbReference type="PIRSR" id="PIRSR006806-1"/>
    </source>
</evidence>
<keyword evidence="3 6" id="KW-0067">ATP-binding</keyword>
<dbReference type="GO" id="GO:0046872">
    <property type="term" value="F:metal ion binding"/>
    <property type="evidence" value="ECO:0007669"/>
    <property type="project" value="UniProtKB-KW"/>
</dbReference>
<dbReference type="GO" id="GO:0005739">
    <property type="term" value="C:mitochondrion"/>
    <property type="evidence" value="ECO:0007669"/>
    <property type="project" value="TreeGrafter"/>
</dbReference>
<evidence type="ECO:0000256" key="3">
    <source>
        <dbReference type="ARBA" id="ARBA00022840"/>
    </source>
</evidence>
<evidence type="ECO:0000256" key="4">
    <source>
        <dbReference type="ARBA" id="ARBA00036539"/>
    </source>
</evidence>
<gene>
    <name evidence="9" type="ORF">RMAR0315_LOCUS13141</name>
    <name evidence="10" type="ORF">RMAR0315_LOCUS13142</name>
</gene>
<keyword evidence="7" id="KW-0460">Magnesium</keyword>
<dbReference type="GO" id="GO:0009396">
    <property type="term" value="P:folic acid-containing compound biosynthetic process"/>
    <property type="evidence" value="ECO:0007669"/>
    <property type="project" value="TreeGrafter"/>
</dbReference>
<evidence type="ECO:0000313" key="9">
    <source>
        <dbReference type="EMBL" id="CAD8403132.1"/>
    </source>
</evidence>